<keyword evidence="1" id="KW-0472">Membrane</keyword>
<dbReference type="RefSeq" id="WP_203146530.1">
    <property type="nucleotide sequence ID" value="NZ_JAEVHL010000002.1"/>
</dbReference>
<name>A0ABS1Y9M8_9ACTN</name>
<evidence type="ECO:0000313" key="3">
    <source>
        <dbReference type="Proteomes" id="UP000622245"/>
    </source>
</evidence>
<protein>
    <submittedName>
        <fullName evidence="2">Uncharacterized protein</fullName>
    </submittedName>
</protein>
<dbReference type="EMBL" id="JAEVHL010000002">
    <property type="protein sequence ID" value="MBM0274100.1"/>
    <property type="molecule type" value="Genomic_DNA"/>
</dbReference>
<gene>
    <name evidence="2" type="ORF">JM949_00800</name>
</gene>
<proteinExistence type="predicted"/>
<keyword evidence="1" id="KW-0812">Transmembrane</keyword>
<keyword evidence="3" id="KW-1185">Reference proteome</keyword>
<sequence length="112" mass="11586">MAARRTAIAGFVGVLMLPLGFGAVIAGLVALLGGLLSSDEGPATCDGKVMSPSDWCNIVRDGRGELVSYEEMARRKDSSKRDGLIIGSVFLGGGTVLLLGGRSLFRRASSVS</sequence>
<feature type="transmembrane region" description="Helical" evidence="1">
    <location>
        <begin position="84"/>
        <end position="105"/>
    </location>
</feature>
<keyword evidence="1" id="KW-1133">Transmembrane helix</keyword>
<dbReference type="Proteomes" id="UP000622245">
    <property type="component" value="Unassembled WGS sequence"/>
</dbReference>
<reference evidence="2 3" key="1">
    <citation type="submission" date="2021-01" db="EMBL/GenBank/DDBJ databases">
        <title>Draft genome sequence of Micromonospora sp. strain STR1s_6.</title>
        <authorList>
            <person name="Karlyshev A."/>
            <person name="Jawad R."/>
        </authorList>
    </citation>
    <scope>NUCLEOTIDE SEQUENCE [LARGE SCALE GENOMIC DNA]</scope>
    <source>
        <strain evidence="2 3">STR1S-6</strain>
    </source>
</reference>
<feature type="transmembrane region" description="Helical" evidence="1">
    <location>
        <begin position="7"/>
        <end position="32"/>
    </location>
</feature>
<accession>A0ABS1Y9M8</accession>
<evidence type="ECO:0000256" key="1">
    <source>
        <dbReference type="SAM" id="Phobius"/>
    </source>
</evidence>
<evidence type="ECO:0000313" key="2">
    <source>
        <dbReference type="EMBL" id="MBM0274100.1"/>
    </source>
</evidence>
<organism evidence="2 3">
    <name type="scientific">Micromonospora tarensis</name>
    <dbReference type="NCBI Taxonomy" id="2806100"/>
    <lineage>
        <taxon>Bacteria</taxon>
        <taxon>Bacillati</taxon>
        <taxon>Actinomycetota</taxon>
        <taxon>Actinomycetes</taxon>
        <taxon>Micromonosporales</taxon>
        <taxon>Micromonosporaceae</taxon>
        <taxon>Micromonospora</taxon>
    </lineage>
</organism>
<comment type="caution">
    <text evidence="2">The sequence shown here is derived from an EMBL/GenBank/DDBJ whole genome shotgun (WGS) entry which is preliminary data.</text>
</comment>